<dbReference type="PANTHER" id="PTHR43133">
    <property type="entry name" value="RNA POLYMERASE ECF-TYPE SIGMA FACTO"/>
    <property type="match status" value="1"/>
</dbReference>
<reference evidence="8 10" key="1">
    <citation type="submission" date="2018-08" db="EMBL/GenBank/DDBJ databases">
        <title>A genome reference for cultivated species of the human gut microbiota.</title>
        <authorList>
            <person name="Zou Y."/>
            <person name="Xue W."/>
            <person name="Luo G."/>
        </authorList>
    </citation>
    <scope>NUCLEOTIDE SEQUENCE [LARGE SCALE GENOMIC DNA]</scope>
    <source>
        <strain evidence="8 10">AF26-4BH</strain>
        <strain evidence="7">TF05-5AC</strain>
    </source>
</reference>
<dbReference type="InterPro" id="IPR036388">
    <property type="entry name" value="WH-like_DNA-bd_sf"/>
</dbReference>
<dbReference type="Proteomes" id="UP000261166">
    <property type="component" value="Unassembled WGS sequence"/>
</dbReference>
<dbReference type="GO" id="GO:0006352">
    <property type="term" value="P:DNA-templated transcription initiation"/>
    <property type="evidence" value="ECO:0007669"/>
    <property type="project" value="InterPro"/>
</dbReference>
<dbReference type="OrthoDB" id="9782703at2"/>
<evidence type="ECO:0000256" key="2">
    <source>
        <dbReference type="ARBA" id="ARBA00023015"/>
    </source>
</evidence>
<keyword evidence="4" id="KW-0804">Transcription</keyword>
<dbReference type="GO" id="GO:0016987">
    <property type="term" value="F:sigma factor activity"/>
    <property type="evidence" value="ECO:0007669"/>
    <property type="project" value="UniProtKB-KW"/>
</dbReference>
<gene>
    <name evidence="8" type="ORF">DWY69_02880</name>
    <name evidence="7" type="ORF">DXC51_04180</name>
</gene>
<dbReference type="CDD" id="cd06171">
    <property type="entry name" value="Sigma70_r4"/>
    <property type="match status" value="1"/>
</dbReference>
<dbReference type="EMBL" id="QVLU01000002">
    <property type="protein sequence ID" value="RGE74045.1"/>
    <property type="molecule type" value="Genomic_DNA"/>
</dbReference>
<dbReference type="GO" id="GO:0003677">
    <property type="term" value="F:DNA binding"/>
    <property type="evidence" value="ECO:0007669"/>
    <property type="project" value="InterPro"/>
</dbReference>
<evidence type="ECO:0000259" key="6">
    <source>
        <dbReference type="Pfam" id="PF08281"/>
    </source>
</evidence>
<dbReference type="NCBIfam" id="TIGR02937">
    <property type="entry name" value="sigma70-ECF"/>
    <property type="match status" value="1"/>
</dbReference>
<evidence type="ECO:0000313" key="8">
    <source>
        <dbReference type="EMBL" id="RGE74045.1"/>
    </source>
</evidence>
<proteinExistence type="inferred from homology"/>
<dbReference type="EMBL" id="QVLV01000002">
    <property type="protein sequence ID" value="RGE64271.1"/>
    <property type="molecule type" value="Genomic_DNA"/>
</dbReference>
<comment type="caution">
    <text evidence="8">The sequence shown here is derived from an EMBL/GenBank/DDBJ whole genome shotgun (WGS) entry which is preliminary data.</text>
</comment>
<dbReference type="InterPro" id="IPR007627">
    <property type="entry name" value="RNA_pol_sigma70_r2"/>
</dbReference>
<evidence type="ECO:0000256" key="3">
    <source>
        <dbReference type="ARBA" id="ARBA00023082"/>
    </source>
</evidence>
<dbReference type="SUPFAM" id="SSF88659">
    <property type="entry name" value="Sigma3 and sigma4 domains of RNA polymerase sigma factors"/>
    <property type="match status" value="1"/>
</dbReference>
<evidence type="ECO:0000256" key="1">
    <source>
        <dbReference type="ARBA" id="ARBA00010641"/>
    </source>
</evidence>
<dbReference type="Proteomes" id="UP000260812">
    <property type="component" value="Unassembled WGS sequence"/>
</dbReference>
<evidence type="ECO:0000313" key="9">
    <source>
        <dbReference type="Proteomes" id="UP000260812"/>
    </source>
</evidence>
<name>A0A3E3J3Z9_9FIRM</name>
<dbReference type="AlphaFoldDB" id="A0A3E3J3Z9"/>
<sequence>MKTLIKKAQHKDADAFVELMQENMKDMYKVARAILSNDEDAADAIQDTILACWEKIHTLKQEDFFKTWLTRILINNCNLILRKKRKLVLDDSIMDMQAGCECDGYENTEWKEMLGCVDEKYRVIIILYYVEGFKIREIGEILHESESAVKRRLASARKQMELAYYPEKRRNAE</sequence>
<keyword evidence="3" id="KW-0731">Sigma factor</keyword>
<dbReference type="Gene3D" id="1.10.10.10">
    <property type="entry name" value="Winged helix-like DNA-binding domain superfamily/Winged helix DNA-binding domain"/>
    <property type="match status" value="1"/>
</dbReference>
<evidence type="ECO:0000259" key="5">
    <source>
        <dbReference type="Pfam" id="PF04542"/>
    </source>
</evidence>
<dbReference type="SUPFAM" id="SSF88946">
    <property type="entry name" value="Sigma2 domain of RNA polymerase sigma factors"/>
    <property type="match status" value="1"/>
</dbReference>
<evidence type="ECO:0000313" key="7">
    <source>
        <dbReference type="EMBL" id="RGE64271.1"/>
    </source>
</evidence>
<keyword evidence="2" id="KW-0805">Transcription regulation</keyword>
<comment type="similarity">
    <text evidence="1">Belongs to the sigma-70 factor family. ECF subfamily.</text>
</comment>
<evidence type="ECO:0000256" key="4">
    <source>
        <dbReference type="ARBA" id="ARBA00023163"/>
    </source>
</evidence>
<dbReference type="InterPro" id="IPR013324">
    <property type="entry name" value="RNA_pol_sigma_r3/r4-like"/>
</dbReference>
<dbReference type="InterPro" id="IPR014284">
    <property type="entry name" value="RNA_pol_sigma-70_dom"/>
</dbReference>
<dbReference type="PANTHER" id="PTHR43133:SF51">
    <property type="entry name" value="RNA POLYMERASE SIGMA FACTOR"/>
    <property type="match status" value="1"/>
</dbReference>
<dbReference type="GeneID" id="97986104"/>
<organism evidence="8 10">
    <name type="scientific">Eisenbergiella massiliensis</name>
    <dbReference type="NCBI Taxonomy" id="1720294"/>
    <lineage>
        <taxon>Bacteria</taxon>
        <taxon>Bacillati</taxon>
        <taxon>Bacillota</taxon>
        <taxon>Clostridia</taxon>
        <taxon>Lachnospirales</taxon>
        <taxon>Lachnospiraceae</taxon>
        <taxon>Eisenbergiella</taxon>
    </lineage>
</organism>
<protein>
    <submittedName>
        <fullName evidence="8">Sigma-70 family RNA polymerase sigma factor</fullName>
    </submittedName>
</protein>
<dbReference type="Pfam" id="PF08281">
    <property type="entry name" value="Sigma70_r4_2"/>
    <property type="match status" value="1"/>
</dbReference>
<dbReference type="InterPro" id="IPR039425">
    <property type="entry name" value="RNA_pol_sigma-70-like"/>
</dbReference>
<dbReference type="Pfam" id="PF04542">
    <property type="entry name" value="Sigma70_r2"/>
    <property type="match status" value="1"/>
</dbReference>
<dbReference type="InterPro" id="IPR013249">
    <property type="entry name" value="RNA_pol_sigma70_r4_t2"/>
</dbReference>
<feature type="domain" description="RNA polymerase sigma-70 region 2" evidence="5">
    <location>
        <begin position="19"/>
        <end position="85"/>
    </location>
</feature>
<dbReference type="InterPro" id="IPR013325">
    <property type="entry name" value="RNA_pol_sigma_r2"/>
</dbReference>
<evidence type="ECO:0000313" key="10">
    <source>
        <dbReference type="Proteomes" id="UP000261166"/>
    </source>
</evidence>
<keyword evidence="9" id="KW-1185">Reference proteome</keyword>
<dbReference type="RefSeq" id="WP_102289016.1">
    <property type="nucleotide sequence ID" value="NZ_JBKUNB010000011.1"/>
</dbReference>
<feature type="domain" description="RNA polymerase sigma factor 70 region 4 type 2" evidence="6">
    <location>
        <begin position="112"/>
        <end position="160"/>
    </location>
</feature>
<dbReference type="Gene3D" id="1.10.1740.10">
    <property type="match status" value="1"/>
</dbReference>
<accession>A0A3E3J3Z9</accession>